<organism evidence="1 2">
    <name type="scientific">Novosphingobium pentaromativorans US6-1</name>
    <dbReference type="NCBI Taxonomy" id="1088721"/>
    <lineage>
        <taxon>Bacteria</taxon>
        <taxon>Pseudomonadati</taxon>
        <taxon>Pseudomonadota</taxon>
        <taxon>Alphaproteobacteria</taxon>
        <taxon>Sphingomonadales</taxon>
        <taxon>Sphingomonadaceae</taxon>
        <taxon>Novosphingobium</taxon>
    </lineage>
</organism>
<keyword evidence="2" id="KW-1185">Reference proteome</keyword>
<dbReference type="Pfam" id="PF08843">
    <property type="entry name" value="AbiEii"/>
    <property type="match status" value="1"/>
</dbReference>
<evidence type="ECO:0000313" key="1">
    <source>
        <dbReference type="EMBL" id="EHJ58399.1"/>
    </source>
</evidence>
<gene>
    <name evidence="1" type="ORF">NSU_4668</name>
</gene>
<name>G6EJZ7_9SPHN</name>
<proteinExistence type="predicted"/>
<dbReference type="eggNOG" id="COG2253">
    <property type="taxonomic scope" value="Bacteria"/>
</dbReference>
<dbReference type="EMBL" id="AGFM01000083">
    <property type="protein sequence ID" value="EHJ58399.1"/>
    <property type="molecule type" value="Genomic_DNA"/>
</dbReference>
<protein>
    <submittedName>
        <fullName evidence="1">Uncharacterized protein</fullName>
    </submittedName>
</protein>
<dbReference type="InterPro" id="IPR014942">
    <property type="entry name" value="AbiEii"/>
</dbReference>
<reference evidence="1 2" key="1">
    <citation type="journal article" date="2012" name="J. Bacteriol.">
        <title>Genome sequence of benzo(a)pyrene-degrading bacterium Novosphingobium pentaromativorans US6-1.</title>
        <authorList>
            <person name="Luo Y.R."/>
            <person name="Kang S.G."/>
            <person name="Kim S.J."/>
            <person name="Kim M.R."/>
            <person name="Li N."/>
            <person name="Lee J.H."/>
            <person name="Kwon K.K."/>
        </authorList>
    </citation>
    <scope>NUCLEOTIDE SEQUENCE [LARGE SCALE GENOMIC DNA]</scope>
    <source>
        <strain evidence="1 2">US6-1</strain>
    </source>
</reference>
<sequence length="121" mass="13516">MRHQNLASNFALKIHALLCRPYLKGRDWFDFSWYVANGIYPNLPLLGAALLQTGPWQNEVLEIDGVWLVQSLKAKIGAIDWSAAAADVERFLRPADAKSLSLWSEAFFDAKLAQLGRAASK</sequence>
<comment type="caution">
    <text evidence="1">The sequence shown here is derived from an EMBL/GenBank/DDBJ whole genome shotgun (WGS) entry which is preliminary data.</text>
</comment>
<accession>G6EJZ7</accession>
<dbReference type="PATRIC" id="fig|1088721.3.peg.4586"/>
<dbReference type="Proteomes" id="UP000004030">
    <property type="component" value="Unassembled WGS sequence"/>
</dbReference>
<dbReference type="AlphaFoldDB" id="G6EJZ7"/>
<evidence type="ECO:0000313" key="2">
    <source>
        <dbReference type="Proteomes" id="UP000004030"/>
    </source>
</evidence>